<name>A0A9X1TED8_9BACT</name>
<gene>
    <name evidence="9" type="ORF">LXM26_15465</name>
</gene>
<dbReference type="Proteomes" id="UP001139000">
    <property type="component" value="Unassembled WGS sequence"/>
</dbReference>
<dbReference type="CDD" id="cd18753">
    <property type="entry name" value="PIN_VapC4-5_FitB-like"/>
    <property type="match status" value="1"/>
</dbReference>
<keyword evidence="2" id="KW-1277">Toxin-antitoxin system</keyword>
<comment type="cofactor">
    <cofactor evidence="1">
        <name>Mg(2+)</name>
        <dbReference type="ChEBI" id="CHEBI:18420"/>
    </cofactor>
</comment>
<dbReference type="InterPro" id="IPR002716">
    <property type="entry name" value="PIN_dom"/>
</dbReference>
<evidence type="ECO:0000256" key="3">
    <source>
        <dbReference type="ARBA" id="ARBA00022722"/>
    </source>
</evidence>
<keyword evidence="4" id="KW-0479">Metal-binding</keyword>
<keyword evidence="6" id="KW-0460">Magnesium</keyword>
<dbReference type="Gene3D" id="3.40.50.1010">
    <property type="entry name" value="5'-nuclease"/>
    <property type="match status" value="1"/>
</dbReference>
<protein>
    <submittedName>
        <fullName evidence="9">Type II toxin-antitoxin system VapC family toxin</fullName>
    </submittedName>
</protein>
<keyword evidence="3" id="KW-0540">Nuclease</keyword>
<feature type="domain" description="PIN" evidence="8">
    <location>
        <begin position="7"/>
        <end position="122"/>
    </location>
</feature>
<evidence type="ECO:0000256" key="6">
    <source>
        <dbReference type="ARBA" id="ARBA00022842"/>
    </source>
</evidence>
<dbReference type="RefSeq" id="WP_234655971.1">
    <property type="nucleotide sequence ID" value="NZ_CP094997.1"/>
</dbReference>
<dbReference type="EMBL" id="JAJTTC010000003">
    <property type="protein sequence ID" value="MCF0062906.1"/>
    <property type="molecule type" value="Genomic_DNA"/>
</dbReference>
<evidence type="ECO:0000256" key="4">
    <source>
        <dbReference type="ARBA" id="ARBA00022723"/>
    </source>
</evidence>
<evidence type="ECO:0000313" key="10">
    <source>
        <dbReference type="Proteomes" id="UP001139000"/>
    </source>
</evidence>
<keyword evidence="5" id="KW-0378">Hydrolase</keyword>
<evidence type="ECO:0000259" key="8">
    <source>
        <dbReference type="Pfam" id="PF01850"/>
    </source>
</evidence>
<dbReference type="Pfam" id="PF01850">
    <property type="entry name" value="PIN"/>
    <property type="match status" value="1"/>
</dbReference>
<sequence length="128" mass="14462">MALNSVAIDTNVAIEALNGNSATIRTLERFDLIYLPVTVCGELLYGAKNSSRINYNLPRYQSFIFDCEVLDTQEPVANEYSSIKKHLRDIGCPIPENDIWIAAICTFYGIPLFTRDGHFEYIPALKRV</sequence>
<reference evidence="9" key="1">
    <citation type="submission" date="2021-12" db="EMBL/GenBank/DDBJ databases">
        <title>Novel species in genus Dyadobacter.</title>
        <authorList>
            <person name="Ma C."/>
        </authorList>
    </citation>
    <scope>NUCLEOTIDE SEQUENCE</scope>
    <source>
        <strain evidence="9">LJ419</strain>
    </source>
</reference>
<evidence type="ECO:0000256" key="1">
    <source>
        <dbReference type="ARBA" id="ARBA00001946"/>
    </source>
</evidence>
<comment type="caution">
    <text evidence="9">The sequence shown here is derived from an EMBL/GenBank/DDBJ whole genome shotgun (WGS) entry which is preliminary data.</text>
</comment>
<evidence type="ECO:0000256" key="7">
    <source>
        <dbReference type="ARBA" id="ARBA00038093"/>
    </source>
</evidence>
<evidence type="ECO:0000313" key="9">
    <source>
        <dbReference type="EMBL" id="MCF0062906.1"/>
    </source>
</evidence>
<accession>A0A9X1TED8</accession>
<organism evidence="9 10">
    <name type="scientific">Dyadobacter chenwenxiniae</name>
    <dbReference type="NCBI Taxonomy" id="2906456"/>
    <lineage>
        <taxon>Bacteria</taxon>
        <taxon>Pseudomonadati</taxon>
        <taxon>Bacteroidota</taxon>
        <taxon>Cytophagia</taxon>
        <taxon>Cytophagales</taxon>
        <taxon>Spirosomataceae</taxon>
        <taxon>Dyadobacter</taxon>
    </lineage>
</organism>
<dbReference type="InterPro" id="IPR050556">
    <property type="entry name" value="Type_II_TA_system_RNase"/>
</dbReference>
<comment type="similarity">
    <text evidence="7">Belongs to the PINc/VapC protein family.</text>
</comment>
<proteinExistence type="inferred from homology"/>
<dbReference type="SUPFAM" id="SSF88723">
    <property type="entry name" value="PIN domain-like"/>
    <property type="match status" value="1"/>
</dbReference>
<dbReference type="AlphaFoldDB" id="A0A9X1TED8"/>
<evidence type="ECO:0000256" key="2">
    <source>
        <dbReference type="ARBA" id="ARBA00022649"/>
    </source>
</evidence>
<dbReference type="GO" id="GO:0004518">
    <property type="term" value="F:nuclease activity"/>
    <property type="evidence" value="ECO:0007669"/>
    <property type="project" value="UniProtKB-KW"/>
</dbReference>
<dbReference type="GO" id="GO:0046872">
    <property type="term" value="F:metal ion binding"/>
    <property type="evidence" value="ECO:0007669"/>
    <property type="project" value="UniProtKB-KW"/>
</dbReference>
<dbReference type="GO" id="GO:0016787">
    <property type="term" value="F:hydrolase activity"/>
    <property type="evidence" value="ECO:0007669"/>
    <property type="project" value="UniProtKB-KW"/>
</dbReference>
<dbReference type="PANTHER" id="PTHR33653:SF1">
    <property type="entry name" value="RIBONUCLEASE VAPC2"/>
    <property type="match status" value="1"/>
</dbReference>
<dbReference type="InterPro" id="IPR029060">
    <property type="entry name" value="PIN-like_dom_sf"/>
</dbReference>
<evidence type="ECO:0000256" key="5">
    <source>
        <dbReference type="ARBA" id="ARBA00022801"/>
    </source>
</evidence>
<dbReference type="PANTHER" id="PTHR33653">
    <property type="entry name" value="RIBONUCLEASE VAPC2"/>
    <property type="match status" value="1"/>
</dbReference>
<keyword evidence="10" id="KW-1185">Reference proteome</keyword>